<comment type="caution">
    <text evidence="3">The sequence shown here is derived from an EMBL/GenBank/DDBJ whole genome shotgun (WGS) entry which is preliminary data.</text>
</comment>
<keyword evidence="1 3" id="KW-0418">Kinase</keyword>
<dbReference type="GO" id="GO:0005524">
    <property type="term" value="F:ATP binding"/>
    <property type="evidence" value="ECO:0007669"/>
    <property type="project" value="UniProtKB-UniRule"/>
</dbReference>
<name>M7P2D1_9GAMM</name>
<keyword evidence="1" id="KW-0067">ATP-binding</keyword>
<evidence type="ECO:0000256" key="2">
    <source>
        <dbReference type="PIRSR" id="PIRSR037318-50"/>
    </source>
</evidence>
<dbReference type="Pfam" id="PF06293">
    <property type="entry name" value="Kdo"/>
    <property type="match status" value="1"/>
</dbReference>
<evidence type="ECO:0000313" key="4">
    <source>
        <dbReference type="Proteomes" id="UP000012019"/>
    </source>
</evidence>
<dbReference type="SUPFAM" id="SSF56112">
    <property type="entry name" value="Protein kinase-like (PK-like)"/>
    <property type="match status" value="1"/>
</dbReference>
<dbReference type="InterPro" id="IPR011009">
    <property type="entry name" value="Kinase-like_dom_sf"/>
</dbReference>
<dbReference type="GO" id="GO:0016301">
    <property type="term" value="F:kinase activity"/>
    <property type="evidence" value="ECO:0007669"/>
    <property type="project" value="UniProtKB-UniRule"/>
</dbReference>
<evidence type="ECO:0000256" key="1">
    <source>
        <dbReference type="PIRNR" id="PIRNR037318"/>
    </source>
</evidence>
<dbReference type="InterPro" id="IPR017172">
    <property type="entry name" value="Lsacc_core_hep_kinase_RfaP"/>
</dbReference>
<reference evidence="3 4" key="1">
    <citation type="journal article" date="2013" name="Genome Announc.">
        <title>Draft Genome Sequence of Methylophaga lonarensis MPLT, a Haloalkaliphilic (Non-Methane-Utilizing) Methylotroph.</title>
        <authorList>
            <person name="Shetty S.A."/>
            <person name="Marathe N.P."/>
            <person name="Munot H."/>
            <person name="Antony C.P."/>
            <person name="Dhotre D.P."/>
            <person name="Murrell J.C."/>
            <person name="Shouche Y.S."/>
        </authorList>
    </citation>
    <scope>NUCLEOTIDE SEQUENCE [LARGE SCALE GENOMIC DNA]</scope>
    <source>
        <strain evidence="3 4">MPL</strain>
    </source>
</reference>
<dbReference type="GO" id="GO:0009244">
    <property type="term" value="P:lipopolysaccharide core region biosynthetic process"/>
    <property type="evidence" value="ECO:0007669"/>
    <property type="project" value="UniProtKB-UniRule"/>
</dbReference>
<dbReference type="EC" id="2.7.1.-" evidence="1"/>
<comment type="function">
    <text evidence="1">Kinase involved in the biosynthesis of the core oligosaccharide region of lipopolysaccharide (LPS). Catalyzes the phosphorylation of heptose I (HepI), the first heptose added to the Kdo2-lipid A module.</text>
</comment>
<accession>M7P2D1</accession>
<dbReference type="UniPathway" id="UPA00958"/>
<proteinExistence type="inferred from homology"/>
<keyword evidence="1" id="KW-0448">Lipopolysaccharide biosynthesis</keyword>
<dbReference type="Proteomes" id="UP000012019">
    <property type="component" value="Unassembled WGS sequence"/>
</dbReference>
<dbReference type="NCBIfam" id="NF011703">
    <property type="entry name" value="PRK15123.1"/>
    <property type="match status" value="1"/>
</dbReference>
<comment type="similarity">
    <text evidence="1">Belongs to the protein kinase superfamily. KdkA/rfaP family.</text>
</comment>
<dbReference type="EMBL" id="APHR01000017">
    <property type="protein sequence ID" value="EMR13666.1"/>
    <property type="molecule type" value="Genomic_DNA"/>
</dbReference>
<dbReference type="OrthoDB" id="9782725at2"/>
<sequence>MKINSCYLRDDLSRAWADQPVFDLVAKLDGEIFRSKEGRRTLRFALNNHSYFLKYHAGVGWLEIFKNLLALRLPIISARNEWQAIQFLQQHGLDTMTLAAYGERGWNPARRQSFVITDDLTETMSLEWLGEQWQQRPPSYASKQALIHKLADISRIMHRNGMNHRDYYLCHFLLDESFAQTNEFTVDTPVYLIDLHRAQLRKQTPERWIIKDLGSLYFSASRVPLTRRDKLRFMKIYSGLPLRQLLNTQQRFWQQVQQRADALLAE</sequence>
<dbReference type="PATRIC" id="fig|1286106.3.peg.801"/>
<keyword evidence="4" id="KW-1185">Reference proteome</keyword>
<gene>
    <name evidence="3" type="ORF">MPL1_03990</name>
</gene>
<organism evidence="3 4">
    <name type="scientific">Methylophaga lonarensis MPL</name>
    <dbReference type="NCBI Taxonomy" id="1286106"/>
    <lineage>
        <taxon>Bacteria</taxon>
        <taxon>Pseudomonadati</taxon>
        <taxon>Pseudomonadota</taxon>
        <taxon>Gammaproteobacteria</taxon>
        <taxon>Thiotrichales</taxon>
        <taxon>Piscirickettsiaceae</taxon>
        <taxon>Methylophaga</taxon>
    </lineage>
</organism>
<dbReference type="PIRSF" id="PIRSF037318">
    <property type="entry name" value="RfaP"/>
    <property type="match status" value="1"/>
</dbReference>
<dbReference type="STRING" id="1286106.MPL1_03990"/>
<evidence type="ECO:0000313" key="3">
    <source>
        <dbReference type="EMBL" id="EMR13666.1"/>
    </source>
</evidence>
<protein>
    <recommendedName>
        <fullName evidence="1">Lipopolysaccharide core heptose(I) kinase</fullName>
        <ecNumber evidence="1">2.7.1.-</ecNumber>
    </recommendedName>
</protein>
<dbReference type="AlphaFoldDB" id="M7P2D1"/>
<dbReference type="eggNOG" id="COG0515">
    <property type="taxonomic scope" value="Bacteria"/>
</dbReference>
<comment type="pathway">
    <text evidence="1">Bacterial outer membrane biogenesis; LPS core biosynthesis.</text>
</comment>
<keyword evidence="1" id="KW-0547">Nucleotide-binding</keyword>
<keyword evidence="1" id="KW-0808">Transferase</keyword>
<feature type="active site" evidence="2">
    <location>
        <position position="166"/>
    </location>
</feature>